<name>A0A8J6TIW5_9CHLR</name>
<evidence type="ECO:0000313" key="2">
    <source>
        <dbReference type="Proteomes" id="UP000614469"/>
    </source>
</evidence>
<gene>
    <name evidence="1" type="ORF">H8E29_05690</name>
</gene>
<organism evidence="1 2">
    <name type="scientific">Candidatus Desulfolinea nitratireducens</name>
    <dbReference type="NCBI Taxonomy" id="2841698"/>
    <lineage>
        <taxon>Bacteria</taxon>
        <taxon>Bacillati</taxon>
        <taxon>Chloroflexota</taxon>
        <taxon>Anaerolineae</taxon>
        <taxon>Anaerolineales</taxon>
        <taxon>Anaerolineales incertae sedis</taxon>
        <taxon>Candidatus Desulfolinea</taxon>
    </lineage>
</organism>
<dbReference type="EMBL" id="JACNJN010000077">
    <property type="protein sequence ID" value="MBC8334737.1"/>
    <property type="molecule type" value="Genomic_DNA"/>
</dbReference>
<proteinExistence type="predicted"/>
<dbReference type="AlphaFoldDB" id="A0A8J6TIW5"/>
<dbReference type="Proteomes" id="UP000614469">
    <property type="component" value="Unassembled WGS sequence"/>
</dbReference>
<comment type="caution">
    <text evidence="1">The sequence shown here is derived from an EMBL/GenBank/DDBJ whole genome shotgun (WGS) entry which is preliminary data.</text>
</comment>
<evidence type="ECO:0000313" key="1">
    <source>
        <dbReference type="EMBL" id="MBC8334737.1"/>
    </source>
</evidence>
<sequence>MKSTKVWIVFPSMLYSSEIYFTDSIIRGSMSVVACKITKKGYEIAADSISVRGYTQTKNNTGRSKLFEINNMVIGSVGLAEESSLLHIFAKTHQPASATEEGILEFWGEFAEWKKKRTDRGEITNSYFIGTGGVVFSIHEWLIETVVSYEAIGAGMDFALAALHLGHDAEAAVATAIELSVFCESPIQVIKK</sequence>
<accession>A0A8J6TIW5</accession>
<protein>
    <submittedName>
        <fullName evidence="1">Uncharacterized protein</fullName>
    </submittedName>
</protein>
<reference evidence="1 2" key="1">
    <citation type="submission" date="2020-08" db="EMBL/GenBank/DDBJ databases">
        <title>Bridging the membrane lipid divide: bacteria of the FCB group superphylum have the potential to synthesize archaeal ether lipids.</title>
        <authorList>
            <person name="Villanueva L."/>
            <person name="Von Meijenfeldt F.A.B."/>
            <person name="Westbye A.B."/>
            <person name="Yadav S."/>
            <person name="Hopmans E.C."/>
            <person name="Dutilh B.E."/>
            <person name="Sinninghe Damste J.S."/>
        </authorList>
    </citation>
    <scope>NUCLEOTIDE SEQUENCE [LARGE SCALE GENOMIC DNA]</scope>
    <source>
        <strain evidence="1">NIOZ-UU36</strain>
    </source>
</reference>